<keyword evidence="3" id="KW-0479">Metal-binding</keyword>
<evidence type="ECO:0000313" key="11">
    <source>
        <dbReference type="Proteomes" id="UP001303946"/>
    </source>
</evidence>
<dbReference type="CDD" id="cd03124">
    <property type="entry name" value="alpha_CA_prokaryotic_like"/>
    <property type="match status" value="1"/>
</dbReference>
<evidence type="ECO:0000313" key="10">
    <source>
        <dbReference type="EMBL" id="WOB09344.1"/>
    </source>
</evidence>
<proteinExistence type="inferred from homology"/>
<gene>
    <name evidence="10" type="ORF">RXV79_04615</name>
</gene>
<evidence type="ECO:0000256" key="6">
    <source>
        <dbReference type="ARBA" id="ARBA00048348"/>
    </source>
</evidence>
<dbReference type="PANTHER" id="PTHR18952">
    <property type="entry name" value="CARBONIC ANHYDRASE"/>
    <property type="match status" value="1"/>
</dbReference>
<dbReference type="Gene3D" id="3.10.200.10">
    <property type="entry name" value="Alpha carbonic anhydrase"/>
    <property type="match status" value="1"/>
</dbReference>
<evidence type="ECO:0000256" key="8">
    <source>
        <dbReference type="SAM" id="SignalP"/>
    </source>
</evidence>
<evidence type="ECO:0000256" key="3">
    <source>
        <dbReference type="ARBA" id="ARBA00022723"/>
    </source>
</evidence>
<organism evidence="10 11">
    <name type="scientific">Piscinibacter gummiphilus</name>
    <dbReference type="NCBI Taxonomy" id="946333"/>
    <lineage>
        <taxon>Bacteria</taxon>
        <taxon>Pseudomonadati</taxon>
        <taxon>Pseudomonadota</taxon>
        <taxon>Betaproteobacteria</taxon>
        <taxon>Burkholderiales</taxon>
        <taxon>Sphaerotilaceae</taxon>
        <taxon>Piscinibacter</taxon>
    </lineage>
</organism>
<dbReference type="Proteomes" id="UP001303946">
    <property type="component" value="Chromosome"/>
</dbReference>
<dbReference type="PROSITE" id="PS51144">
    <property type="entry name" value="ALPHA_CA_2"/>
    <property type="match status" value="1"/>
</dbReference>
<keyword evidence="11" id="KW-1185">Reference proteome</keyword>
<reference evidence="10 11" key="1">
    <citation type="submission" date="2023-10" db="EMBL/GenBank/DDBJ databases">
        <title>Bacteria for the degradation of biodegradable plastic PBAT(Polybutylene adipate terephthalate).</title>
        <authorList>
            <person name="Weon H.-Y."/>
            <person name="Yeon J."/>
        </authorList>
    </citation>
    <scope>NUCLEOTIDE SEQUENCE [LARGE SCALE GENOMIC DNA]</scope>
    <source>
        <strain evidence="10 11">SBD 7-3</strain>
    </source>
</reference>
<dbReference type="InterPro" id="IPR001148">
    <property type="entry name" value="CA_dom"/>
</dbReference>
<keyword evidence="5" id="KW-0456">Lyase</keyword>
<feature type="region of interest" description="Disordered" evidence="7">
    <location>
        <begin position="31"/>
        <end position="67"/>
    </location>
</feature>
<evidence type="ECO:0000256" key="5">
    <source>
        <dbReference type="ARBA" id="ARBA00023239"/>
    </source>
</evidence>
<name>A0ABZ0D3N7_9BURK</name>
<dbReference type="InterPro" id="IPR041891">
    <property type="entry name" value="Alpha_CA_prokaryot-like"/>
</dbReference>
<comment type="similarity">
    <text evidence="1">Belongs to the alpha-carbonic anhydrase family.</text>
</comment>
<evidence type="ECO:0000259" key="9">
    <source>
        <dbReference type="PROSITE" id="PS51144"/>
    </source>
</evidence>
<dbReference type="EMBL" id="CP136336">
    <property type="protein sequence ID" value="WOB09344.1"/>
    <property type="molecule type" value="Genomic_DNA"/>
</dbReference>
<dbReference type="SUPFAM" id="SSF51069">
    <property type="entry name" value="Carbonic anhydrase"/>
    <property type="match status" value="1"/>
</dbReference>
<evidence type="ECO:0000256" key="4">
    <source>
        <dbReference type="ARBA" id="ARBA00022833"/>
    </source>
</evidence>
<keyword evidence="8" id="KW-0732">Signal</keyword>
<dbReference type="Pfam" id="PF00194">
    <property type="entry name" value="Carb_anhydrase"/>
    <property type="match status" value="1"/>
</dbReference>
<protein>
    <recommendedName>
        <fullName evidence="2">carbonic anhydrase</fullName>
        <ecNumber evidence="2">4.2.1.1</ecNumber>
    </recommendedName>
</protein>
<dbReference type="EC" id="4.2.1.1" evidence="2"/>
<evidence type="ECO:0000256" key="7">
    <source>
        <dbReference type="SAM" id="MobiDB-lite"/>
    </source>
</evidence>
<feature type="signal peptide" evidence="8">
    <location>
        <begin position="1"/>
        <end position="26"/>
    </location>
</feature>
<feature type="domain" description="Alpha-carbonic anhydrase" evidence="9">
    <location>
        <begin position="152"/>
        <end position="374"/>
    </location>
</feature>
<feature type="chain" id="PRO_5047235267" description="carbonic anhydrase" evidence="8">
    <location>
        <begin position="27"/>
        <end position="374"/>
    </location>
</feature>
<dbReference type="RefSeq" id="WP_316702299.1">
    <property type="nucleotide sequence ID" value="NZ_CP136336.1"/>
</dbReference>
<keyword evidence="4" id="KW-0862">Zinc</keyword>
<evidence type="ECO:0000256" key="1">
    <source>
        <dbReference type="ARBA" id="ARBA00010718"/>
    </source>
</evidence>
<dbReference type="InterPro" id="IPR036398">
    <property type="entry name" value="CA_dom_sf"/>
</dbReference>
<sequence>MHTPPRTLAATLCALGLLAWALPALAADPVIRTSPGRPALMRDSTADADGKAAKKPLAKPTAEEDNDTIDALRERLARKLGAREAAERASEKPEPGVLRVVARSPVPATPAAATATAVSPGGAPEPGIHWTEPRRAAAAPAKPAAAPKKKAEHWSYHGEGGPEHWGAMKSEYALCSSGKRQSPIDIRDQISVQLDPVQFDYKATNFRVIDNGHTVQVNLSPGNSIEVMGRRYELQQFHFHRPSEERINGRQFDMVVHLVHKDLEGKLAVVAVLLDRGSAQPVVQQVWNNLPLEKGEELAARSTLDLNELLPADRGYFTYMGSLTTPPCSEGVLWMVMKNPVSIAPNQIDIFSRLYPMNARPVQASAGRMIKGSN</sequence>
<dbReference type="PANTHER" id="PTHR18952:SF265">
    <property type="entry name" value="CARBONIC ANHYDRASE"/>
    <property type="match status" value="1"/>
</dbReference>
<comment type="catalytic activity">
    <reaction evidence="6">
        <text>hydrogencarbonate + H(+) = CO2 + H2O</text>
        <dbReference type="Rhea" id="RHEA:10748"/>
        <dbReference type="ChEBI" id="CHEBI:15377"/>
        <dbReference type="ChEBI" id="CHEBI:15378"/>
        <dbReference type="ChEBI" id="CHEBI:16526"/>
        <dbReference type="ChEBI" id="CHEBI:17544"/>
        <dbReference type="EC" id="4.2.1.1"/>
    </reaction>
</comment>
<dbReference type="SMART" id="SM01057">
    <property type="entry name" value="Carb_anhydrase"/>
    <property type="match status" value="1"/>
</dbReference>
<evidence type="ECO:0000256" key="2">
    <source>
        <dbReference type="ARBA" id="ARBA00012925"/>
    </source>
</evidence>
<dbReference type="InterPro" id="IPR023561">
    <property type="entry name" value="Carbonic_anhydrase_a-class"/>
</dbReference>
<accession>A0ABZ0D3N7</accession>